<protein>
    <submittedName>
        <fullName evidence="2">Jg5962 protein</fullName>
    </submittedName>
</protein>
<feature type="region of interest" description="Disordered" evidence="1">
    <location>
        <begin position="69"/>
        <end position="92"/>
    </location>
</feature>
<organism evidence="2 3">
    <name type="scientific">Pararge aegeria aegeria</name>
    <dbReference type="NCBI Taxonomy" id="348720"/>
    <lineage>
        <taxon>Eukaryota</taxon>
        <taxon>Metazoa</taxon>
        <taxon>Ecdysozoa</taxon>
        <taxon>Arthropoda</taxon>
        <taxon>Hexapoda</taxon>
        <taxon>Insecta</taxon>
        <taxon>Pterygota</taxon>
        <taxon>Neoptera</taxon>
        <taxon>Endopterygota</taxon>
        <taxon>Lepidoptera</taxon>
        <taxon>Glossata</taxon>
        <taxon>Ditrysia</taxon>
        <taxon>Papilionoidea</taxon>
        <taxon>Nymphalidae</taxon>
        <taxon>Satyrinae</taxon>
        <taxon>Satyrini</taxon>
        <taxon>Parargina</taxon>
        <taxon>Pararge</taxon>
    </lineage>
</organism>
<reference evidence="2" key="1">
    <citation type="submission" date="2022-03" db="EMBL/GenBank/DDBJ databases">
        <authorList>
            <person name="Lindestad O."/>
        </authorList>
    </citation>
    <scope>NUCLEOTIDE SEQUENCE</scope>
</reference>
<feature type="compositionally biased region" description="Basic and acidic residues" evidence="1">
    <location>
        <begin position="71"/>
        <end position="92"/>
    </location>
</feature>
<evidence type="ECO:0000313" key="2">
    <source>
        <dbReference type="EMBL" id="CAH2235394.1"/>
    </source>
</evidence>
<evidence type="ECO:0000313" key="3">
    <source>
        <dbReference type="Proteomes" id="UP000838756"/>
    </source>
</evidence>
<evidence type="ECO:0000256" key="1">
    <source>
        <dbReference type="SAM" id="MobiDB-lite"/>
    </source>
</evidence>
<dbReference type="AlphaFoldDB" id="A0A8S4REX3"/>
<name>A0A8S4REX3_9NEOP</name>
<dbReference type="Proteomes" id="UP000838756">
    <property type="component" value="Unassembled WGS sequence"/>
</dbReference>
<sequence>MKGCCEKSSHRIKSSCSGYFNIFNSNKQVPHGEPIIPEIMSEDPIYKLSLNEKSRSLEDESLADYYSDDEERQKALQAQKEKKQQIALKKES</sequence>
<accession>A0A8S4REX3</accession>
<gene>
    <name evidence="2" type="primary">jg5962</name>
    <name evidence="2" type="ORF">PAEG_LOCUS13056</name>
</gene>
<dbReference type="EMBL" id="CAKXAJ010025123">
    <property type="protein sequence ID" value="CAH2235394.1"/>
    <property type="molecule type" value="Genomic_DNA"/>
</dbReference>
<keyword evidence="3" id="KW-1185">Reference proteome</keyword>
<proteinExistence type="predicted"/>
<comment type="caution">
    <text evidence="2">The sequence shown here is derived from an EMBL/GenBank/DDBJ whole genome shotgun (WGS) entry which is preliminary data.</text>
</comment>